<evidence type="ECO:0000259" key="2">
    <source>
        <dbReference type="Pfam" id="PF00117"/>
    </source>
</evidence>
<accession>A0A931B475</accession>
<gene>
    <name evidence="3" type="ORF">I2501_18430</name>
</gene>
<dbReference type="InterPro" id="IPR044992">
    <property type="entry name" value="ChyE-like"/>
</dbReference>
<feature type="domain" description="Glutamine amidotransferase" evidence="2">
    <location>
        <begin position="53"/>
        <end position="212"/>
    </location>
</feature>
<keyword evidence="3" id="KW-0315">Glutamine amidotransferase</keyword>
<proteinExistence type="predicted"/>
<dbReference type="Pfam" id="PF00117">
    <property type="entry name" value="GATase"/>
    <property type="match status" value="1"/>
</dbReference>
<dbReference type="CDD" id="cd01741">
    <property type="entry name" value="GATase1_1"/>
    <property type="match status" value="1"/>
</dbReference>
<dbReference type="SUPFAM" id="SSF52317">
    <property type="entry name" value="Class I glutamine amidotransferase-like"/>
    <property type="match status" value="1"/>
</dbReference>
<feature type="region of interest" description="Disordered" evidence="1">
    <location>
        <begin position="114"/>
        <end position="139"/>
    </location>
</feature>
<comment type="caution">
    <text evidence="3">The sequence shown here is derived from an EMBL/GenBank/DDBJ whole genome shotgun (WGS) entry which is preliminary data.</text>
</comment>
<dbReference type="AlphaFoldDB" id="A0A931B475"/>
<dbReference type="InterPro" id="IPR017926">
    <property type="entry name" value="GATASE"/>
</dbReference>
<dbReference type="Gene3D" id="3.40.50.880">
    <property type="match status" value="1"/>
</dbReference>
<dbReference type="Proteomes" id="UP000657385">
    <property type="component" value="Unassembled WGS sequence"/>
</dbReference>
<dbReference type="PROSITE" id="PS51273">
    <property type="entry name" value="GATASE_TYPE_1"/>
    <property type="match status" value="1"/>
</dbReference>
<organism evidence="3 4">
    <name type="scientific">Streptacidiphilus fuscans</name>
    <dbReference type="NCBI Taxonomy" id="2789292"/>
    <lineage>
        <taxon>Bacteria</taxon>
        <taxon>Bacillati</taxon>
        <taxon>Actinomycetota</taxon>
        <taxon>Actinomycetes</taxon>
        <taxon>Kitasatosporales</taxon>
        <taxon>Streptomycetaceae</taxon>
        <taxon>Streptacidiphilus</taxon>
    </lineage>
</organism>
<evidence type="ECO:0000313" key="3">
    <source>
        <dbReference type="EMBL" id="MBF9070003.1"/>
    </source>
</evidence>
<reference evidence="3" key="1">
    <citation type="submission" date="2020-11" db="EMBL/GenBank/DDBJ databases">
        <title>Isolation and identification of active actinomycetes.</title>
        <authorList>
            <person name="Yu B."/>
        </authorList>
    </citation>
    <scope>NUCLEOTIDE SEQUENCE</scope>
    <source>
        <strain evidence="3">NEAU-YB345</strain>
    </source>
</reference>
<dbReference type="PANTHER" id="PTHR42695">
    <property type="entry name" value="GLUTAMINE AMIDOTRANSFERASE YLR126C-RELATED"/>
    <property type="match status" value="1"/>
</dbReference>
<protein>
    <submittedName>
        <fullName evidence="3">Type 1 glutamine amidotransferase</fullName>
    </submittedName>
</protein>
<dbReference type="PANTHER" id="PTHR42695:SF5">
    <property type="entry name" value="GLUTAMINE AMIDOTRANSFERASE YLR126C-RELATED"/>
    <property type="match status" value="1"/>
</dbReference>
<evidence type="ECO:0000256" key="1">
    <source>
        <dbReference type="SAM" id="MobiDB-lite"/>
    </source>
</evidence>
<dbReference type="EMBL" id="JADPRT010000007">
    <property type="protein sequence ID" value="MBF9070003.1"/>
    <property type="molecule type" value="Genomic_DNA"/>
</dbReference>
<dbReference type="GO" id="GO:0005829">
    <property type="term" value="C:cytosol"/>
    <property type="evidence" value="ECO:0007669"/>
    <property type="project" value="TreeGrafter"/>
</dbReference>
<keyword evidence="4" id="KW-1185">Reference proteome</keyword>
<name>A0A931B475_9ACTN</name>
<dbReference type="InterPro" id="IPR029062">
    <property type="entry name" value="Class_I_gatase-like"/>
</dbReference>
<sequence>MGEACAVTEIPAVLVVQQEDAAGPGIVGAALAAEGLRLDVRHPWRGEPLPEHLGGVSGLLVLGGAANCDDDTTAPWLPSVRALVRQAVDTEVPLLGICLGAQIMASALGGRVRPRAEGAEGTGTQAETGGVGGQAGRPPEVGVVPLRRLPDVASDPVLCGVPEGAPAAQWHWDDIVALPPGATPLLTGDACEHQAFRIGRVAWGVQFHPEVTGVDVAAWAASDGPAVRKAGADPDAAVAQVRAAEPELRTLWTATTRAWAAQVRAAHRPND</sequence>
<evidence type="ECO:0000313" key="4">
    <source>
        <dbReference type="Proteomes" id="UP000657385"/>
    </source>
</evidence>